<dbReference type="AlphaFoldDB" id="A0AA86R684"/>
<evidence type="ECO:0000313" key="1">
    <source>
        <dbReference type="EMBL" id="CAI9962705.1"/>
    </source>
</evidence>
<reference evidence="1" key="1">
    <citation type="submission" date="2023-06" db="EMBL/GenBank/DDBJ databases">
        <authorList>
            <person name="Kurt Z."/>
        </authorList>
    </citation>
    <scope>NUCLEOTIDE SEQUENCE</scope>
</reference>
<proteinExistence type="predicted"/>
<sequence length="171" mass="20112">MEEFTSPPTDSKKWSESQWAVYKDAVFEAIKKYFNIEFDTLKDALIYHRIQTVGGVKQEGNKYVLDETIMPTKVPLNFEQIAKKCGSTGNKCNKQLVTLQENEFDDWPEKEVDTIVARINELWEKIQEHDIVQKKKIIRKTIGSEFHLNQQVQYRDKQIKNKINYVLGKLQ</sequence>
<dbReference type="EMBL" id="CAXDID020000113">
    <property type="protein sequence ID" value="CAL6030032.1"/>
    <property type="molecule type" value="Genomic_DNA"/>
</dbReference>
<dbReference type="EMBL" id="CATOUU010000959">
    <property type="protein sequence ID" value="CAI9962705.1"/>
    <property type="molecule type" value="Genomic_DNA"/>
</dbReference>
<gene>
    <name evidence="2" type="ORF">HINF_LOCUS32909</name>
    <name evidence="1" type="ORF">HINF_LOCUS50350</name>
</gene>
<accession>A0AA86R684</accession>
<protein>
    <submittedName>
        <fullName evidence="2">Hypothetical_protein</fullName>
    </submittedName>
</protein>
<comment type="caution">
    <text evidence="1">The sequence shown here is derived from an EMBL/GenBank/DDBJ whole genome shotgun (WGS) entry which is preliminary data.</text>
</comment>
<name>A0AA86R684_9EUKA</name>
<reference evidence="2 3" key="2">
    <citation type="submission" date="2024-07" db="EMBL/GenBank/DDBJ databases">
        <authorList>
            <person name="Akdeniz Z."/>
        </authorList>
    </citation>
    <scope>NUCLEOTIDE SEQUENCE [LARGE SCALE GENOMIC DNA]</scope>
</reference>
<dbReference type="Proteomes" id="UP001642409">
    <property type="component" value="Unassembled WGS sequence"/>
</dbReference>
<organism evidence="1">
    <name type="scientific">Hexamita inflata</name>
    <dbReference type="NCBI Taxonomy" id="28002"/>
    <lineage>
        <taxon>Eukaryota</taxon>
        <taxon>Metamonada</taxon>
        <taxon>Diplomonadida</taxon>
        <taxon>Hexamitidae</taxon>
        <taxon>Hexamitinae</taxon>
        <taxon>Hexamita</taxon>
    </lineage>
</organism>
<evidence type="ECO:0000313" key="2">
    <source>
        <dbReference type="EMBL" id="CAL6030032.1"/>
    </source>
</evidence>
<keyword evidence="3" id="KW-1185">Reference proteome</keyword>
<evidence type="ECO:0000313" key="3">
    <source>
        <dbReference type="Proteomes" id="UP001642409"/>
    </source>
</evidence>